<protein>
    <submittedName>
        <fullName evidence="4">Phage integrase SAM-like domain-containing protein</fullName>
    </submittedName>
</protein>
<dbReference type="AlphaFoldDB" id="A0AA41Y5Z4"/>
<dbReference type="InterPro" id="IPR011010">
    <property type="entry name" value="DNA_brk_join_enz"/>
</dbReference>
<proteinExistence type="predicted"/>
<dbReference type="SUPFAM" id="SSF56349">
    <property type="entry name" value="DNA breaking-rejoining enzymes"/>
    <property type="match status" value="1"/>
</dbReference>
<dbReference type="GO" id="GO:0006310">
    <property type="term" value="P:DNA recombination"/>
    <property type="evidence" value="ECO:0007669"/>
    <property type="project" value="UniProtKB-KW"/>
</dbReference>
<evidence type="ECO:0000259" key="3">
    <source>
        <dbReference type="Pfam" id="PF13102"/>
    </source>
</evidence>
<dbReference type="EMBL" id="JAPAAF010000028">
    <property type="protein sequence ID" value="MCW0484041.1"/>
    <property type="molecule type" value="Genomic_DNA"/>
</dbReference>
<evidence type="ECO:0000313" key="5">
    <source>
        <dbReference type="Proteomes" id="UP001163821"/>
    </source>
</evidence>
<dbReference type="InterPro" id="IPR013762">
    <property type="entry name" value="Integrase-like_cat_sf"/>
</dbReference>
<gene>
    <name evidence="4" type="ORF">N2K84_14965</name>
</gene>
<organism evidence="4 5">
    <name type="scientific">Gaoshiqia sediminis</name>
    <dbReference type="NCBI Taxonomy" id="2986998"/>
    <lineage>
        <taxon>Bacteria</taxon>
        <taxon>Pseudomonadati</taxon>
        <taxon>Bacteroidota</taxon>
        <taxon>Bacteroidia</taxon>
        <taxon>Marinilabiliales</taxon>
        <taxon>Prolixibacteraceae</taxon>
        <taxon>Gaoshiqia</taxon>
    </lineage>
</organism>
<evidence type="ECO:0000256" key="1">
    <source>
        <dbReference type="ARBA" id="ARBA00023125"/>
    </source>
</evidence>
<evidence type="ECO:0000313" key="4">
    <source>
        <dbReference type="EMBL" id="MCW0484041.1"/>
    </source>
</evidence>
<dbReference type="Pfam" id="PF13102">
    <property type="entry name" value="Phage_int_SAM_5"/>
    <property type="match status" value="1"/>
</dbReference>
<dbReference type="GO" id="GO:0015074">
    <property type="term" value="P:DNA integration"/>
    <property type="evidence" value="ECO:0007669"/>
    <property type="project" value="InterPro"/>
</dbReference>
<evidence type="ECO:0000256" key="2">
    <source>
        <dbReference type="ARBA" id="ARBA00023172"/>
    </source>
</evidence>
<name>A0AA41Y5Z4_9BACT</name>
<dbReference type="PANTHER" id="PTHR30349:SF64">
    <property type="entry name" value="PROPHAGE INTEGRASE INTD-RELATED"/>
    <property type="match status" value="1"/>
</dbReference>
<dbReference type="Proteomes" id="UP001163821">
    <property type="component" value="Unassembled WGS sequence"/>
</dbReference>
<dbReference type="InterPro" id="IPR010998">
    <property type="entry name" value="Integrase_recombinase_N"/>
</dbReference>
<reference evidence="4" key="1">
    <citation type="submission" date="2022-10" db="EMBL/GenBank/DDBJ databases">
        <title>Gaoshiqiia sediminis gen. nov., sp. nov., isolated from coastal sediment.</title>
        <authorList>
            <person name="Yu W.X."/>
            <person name="Mu D.S."/>
            <person name="Du J.Z."/>
            <person name="Liang Y.Q."/>
        </authorList>
    </citation>
    <scope>NUCLEOTIDE SEQUENCE</scope>
    <source>
        <strain evidence="4">A06</strain>
    </source>
</reference>
<dbReference type="Gene3D" id="1.10.443.10">
    <property type="entry name" value="Intergrase catalytic core"/>
    <property type="match status" value="1"/>
</dbReference>
<dbReference type="GO" id="GO:0003677">
    <property type="term" value="F:DNA binding"/>
    <property type="evidence" value="ECO:0007669"/>
    <property type="project" value="UniProtKB-KW"/>
</dbReference>
<dbReference type="RefSeq" id="WP_282592633.1">
    <property type="nucleotide sequence ID" value="NZ_JAPAAF010000028.1"/>
</dbReference>
<sequence>MATFKAIVFSSTNHVKNDGTSNIKIRVYHNEDSQYLPTQFYIPPEYLLKSGDVSQDWPEADMLNFEIGEIIQKYRRNALKLGSSKLAQMTCKDLKKYLQIVSEPDGESIDFVTFSKAVISETTKKKTAAWYDVAVNAICWFYGKEIIDVKEITSSKLNQFKKRLQESGIREKPLEPGSINNYLRALRSLFNKCKLHYNDDDLGLIRIPHDPFARLDIPEYTRKRKNIGIDEVKRIRDSSYETERENIGRDVFMMLFYLMGINATDLFNLQPPVDGRIQYERSKTNTTGNKHGFVLSIRIEPELQRLFEKYSQDGFLSVLKSRYADSYAMIKAVNQGLKKISEKHEISKVTTNWARHTWASLARNKAGVSKADIDFCLGHVSNDHKMADIYIDIDYSIFDKNNRLVLDLILDKKPDEKKSTKNHLRVAYLKNTV</sequence>
<dbReference type="Gene3D" id="1.10.150.130">
    <property type="match status" value="1"/>
</dbReference>
<keyword evidence="2" id="KW-0233">DNA recombination</keyword>
<accession>A0AA41Y5Z4</accession>
<dbReference type="InterPro" id="IPR025269">
    <property type="entry name" value="SAM-like_dom"/>
</dbReference>
<comment type="caution">
    <text evidence="4">The sequence shown here is derived from an EMBL/GenBank/DDBJ whole genome shotgun (WGS) entry which is preliminary data.</text>
</comment>
<dbReference type="InterPro" id="IPR050090">
    <property type="entry name" value="Tyrosine_recombinase_XerCD"/>
</dbReference>
<feature type="domain" description="Phage integrase SAM-like" evidence="3">
    <location>
        <begin position="111"/>
        <end position="192"/>
    </location>
</feature>
<dbReference type="PANTHER" id="PTHR30349">
    <property type="entry name" value="PHAGE INTEGRASE-RELATED"/>
    <property type="match status" value="1"/>
</dbReference>
<keyword evidence="5" id="KW-1185">Reference proteome</keyword>
<keyword evidence="1" id="KW-0238">DNA-binding</keyword>